<feature type="binding site" evidence="8">
    <location>
        <position position="159"/>
    </location>
    <ligand>
        <name>substrate</name>
    </ligand>
</feature>
<evidence type="ECO:0000256" key="6">
    <source>
        <dbReference type="ARBA" id="ARBA00022813"/>
    </source>
</evidence>
<feature type="site" description="Involved in the stabilization of negative charge on the oxyanion by the formation of the oxyanion hole" evidence="8">
    <location>
        <position position="122"/>
    </location>
</feature>
<evidence type="ECO:0000256" key="4">
    <source>
        <dbReference type="ARBA" id="ARBA00022605"/>
    </source>
</evidence>
<comment type="catalytic activity">
    <reaction evidence="8">
        <text>L-glutamate + acetyl-CoA = N-acetyl-L-glutamate + CoA + H(+)</text>
        <dbReference type="Rhea" id="RHEA:24292"/>
        <dbReference type="ChEBI" id="CHEBI:15378"/>
        <dbReference type="ChEBI" id="CHEBI:29985"/>
        <dbReference type="ChEBI" id="CHEBI:44337"/>
        <dbReference type="ChEBI" id="CHEBI:57287"/>
        <dbReference type="ChEBI" id="CHEBI:57288"/>
        <dbReference type="EC" id="2.3.1.1"/>
    </reaction>
</comment>
<feature type="binding site" evidence="8">
    <location>
        <position position="196"/>
    </location>
    <ligand>
        <name>substrate</name>
    </ligand>
</feature>
<dbReference type="EC" id="2.3.1.1" evidence="8"/>
<keyword evidence="5 8" id="KW-0808">Transferase</keyword>
<comment type="pathway">
    <text evidence="8">Amino-acid biosynthesis; L-arginine biosynthesis; N(2)-acetyl-L-ornithine from L-glutamate: step 1/4.</text>
</comment>
<keyword evidence="8" id="KW-0511">Multifunctional enzyme</keyword>
<dbReference type="PANTHER" id="PTHR23100:SF0">
    <property type="entry name" value="ARGININE BIOSYNTHESIS BIFUNCTIONAL PROTEIN ARGJ, MITOCHONDRIAL"/>
    <property type="match status" value="1"/>
</dbReference>
<comment type="subcellular location">
    <subcellularLocation>
        <location evidence="8">Cytoplasm</location>
    </subcellularLocation>
</comment>
<dbReference type="UniPathway" id="UPA00068">
    <property type="reaction ID" value="UER00106"/>
</dbReference>
<dbReference type="Proteomes" id="UP000231701">
    <property type="component" value="Chromosome"/>
</dbReference>
<dbReference type="NCBIfam" id="NF003802">
    <property type="entry name" value="PRK05388.1"/>
    <property type="match status" value="1"/>
</dbReference>
<feature type="active site" description="Nucleophile" evidence="8">
    <location>
        <position position="196"/>
    </location>
</feature>
<dbReference type="AlphaFoldDB" id="A0A2K8L0H0"/>
<dbReference type="CDD" id="cd02152">
    <property type="entry name" value="OAT"/>
    <property type="match status" value="1"/>
</dbReference>
<dbReference type="GO" id="GO:0004358">
    <property type="term" value="F:L-glutamate N-acetyltransferase activity, acting on acetyl-L-ornithine as donor"/>
    <property type="evidence" value="ECO:0007669"/>
    <property type="project" value="UniProtKB-UniRule"/>
</dbReference>
<keyword evidence="7 8" id="KW-0012">Acyltransferase</keyword>
<comment type="function">
    <text evidence="8">Catalyzes two activities which are involved in the cyclic version of arginine biosynthesis: the synthesis of N-acetylglutamate from glutamate and acetyl-CoA as the acetyl donor, and of ornithine by transacetylation between N(2)-acetylornithine and glutamate.</text>
</comment>
<feature type="binding site" evidence="8">
    <location>
        <position position="279"/>
    </location>
    <ligand>
        <name>substrate</name>
    </ligand>
</feature>
<dbReference type="SUPFAM" id="SSF56266">
    <property type="entry name" value="DmpA/ArgJ-like"/>
    <property type="match status" value="1"/>
</dbReference>
<comment type="subunit">
    <text evidence="2 8">Heterotetramer of two alpha and two beta chains.</text>
</comment>
<dbReference type="Gene3D" id="3.60.70.12">
    <property type="entry name" value="L-amino peptidase D-ALA esterase/amidase"/>
    <property type="match status" value="1"/>
</dbReference>
<feature type="site" description="Cleavage; by autolysis" evidence="8">
    <location>
        <begin position="195"/>
        <end position="196"/>
    </location>
</feature>
<evidence type="ECO:0000256" key="8">
    <source>
        <dbReference type="HAMAP-Rule" id="MF_01106"/>
    </source>
</evidence>
<proteinExistence type="inferred from homology"/>
<feature type="site" description="Involved in the stabilization of negative charge on the oxyanion by the formation of the oxyanion hole" evidence="8">
    <location>
        <position position="123"/>
    </location>
</feature>
<comment type="catalytic activity">
    <reaction evidence="8">
        <text>N(2)-acetyl-L-ornithine + L-glutamate = N-acetyl-L-glutamate + L-ornithine</text>
        <dbReference type="Rhea" id="RHEA:15349"/>
        <dbReference type="ChEBI" id="CHEBI:29985"/>
        <dbReference type="ChEBI" id="CHEBI:44337"/>
        <dbReference type="ChEBI" id="CHEBI:46911"/>
        <dbReference type="ChEBI" id="CHEBI:57805"/>
        <dbReference type="EC" id="2.3.1.35"/>
    </reaction>
</comment>
<dbReference type="PANTHER" id="PTHR23100">
    <property type="entry name" value="ARGININE BIOSYNTHESIS BIFUNCTIONAL PROTEIN ARGJ"/>
    <property type="match status" value="1"/>
</dbReference>
<feature type="binding site" evidence="8">
    <location>
        <position position="407"/>
    </location>
    <ligand>
        <name>substrate</name>
    </ligand>
</feature>
<organism evidence="9 10">
    <name type="scientific">Mariprofundus aestuarium</name>
    <dbReference type="NCBI Taxonomy" id="1921086"/>
    <lineage>
        <taxon>Bacteria</taxon>
        <taxon>Pseudomonadati</taxon>
        <taxon>Pseudomonadota</taxon>
        <taxon>Candidatius Mariprofundia</taxon>
        <taxon>Mariprofundales</taxon>
        <taxon>Mariprofundaceae</taxon>
        <taxon>Mariprofundus</taxon>
    </lineage>
</organism>
<evidence type="ECO:0000256" key="1">
    <source>
        <dbReference type="ARBA" id="ARBA00006774"/>
    </source>
</evidence>
<dbReference type="InterPro" id="IPR016117">
    <property type="entry name" value="ArgJ-like_dom_sf"/>
</dbReference>
<dbReference type="GO" id="GO:0005737">
    <property type="term" value="C:cytoplasm"/>
    <property type="evidence" value="ECO:0007669"/>
    <property type="project" value="UniProtKB-SubCell"/>
</dbReference>
<dbReference type="Pfam" id="PF01960">
    <property type="entry name" value="ArgJ"/>
    <property type="match status" value="1"/>
</dbReference>
<evidence type="ECO:0000313" key="10">
    <source>
        <dbReference type="Proteomes" id="UP000231701"/>
    </source>
</evidence>
<feature type="binding site" evidence="8">
    <location>
        <position position="185"/>
    </location>
    <ligand>
        <name>substrate</name>
    </ligand>
</feature>
<evidence type="ECO:0000256" key="3">
    <source>
        <dbReference type="ARBA" id="ARBA00022571"/>
    </source>
</evidence>
<feature type="chain" id="PRO_5023367965" description="Arginine biosynthesis bifunctional protein ArgJ alpha chain" evidence="8">
    <location>
        <begin position="1"/>
        <end position="195"/>
    </location>
</feature>
<name>A0A2K8L0H0_MARES</name>
<keyword evidence="10" id="KW-1185">Reference proteome</keyword>
<comment type="similarity">
    <text evidence="1 8">Belongs to the ArgJ family.</text>
</comment>
<dbReference type="InterPro" id="IPR042195">
    <property type="entry name" value="ArgJ_beta_C"/>
</dbReference>
<gene>
    <name evidence="8" type="primary">argJ</name>
    <name evidence="9" type="ORF">Ga0123461_2401</name>
</gene>
<feature type="binding site" evidence="8">
    <location>
        <position position="402"/>
    </location>
    <ligand>
        <name>substrate</name>
    </ligand>
</feature>
<protein>
    <recommendedName>
        <fullName evidence="8">Arginine biosynthesis bifunctional protein ArgJ</fullName>
    </recommendedName>
    <domain>
        <recommendedName>
            <fullName evidence="8">Glutamate N-acetyltransferase</fullName>
            <ecNumber evidence="8">2.3.1.35</ecNumber>
        </recommendedName>
        <alternativeName>
            <fullName evidence="8">Ornithine acetyltransferase</fullName>
            <shortName evidence="8">OATase</shortName>
        </alternativeName>
        <alternativeName>
            <fullName evidence="8">Ornithine transacetylase</fullName>
        </alternativeName>
    </domain>
    <domain>
        <recommendedName>
            <fullName evidence="8">Amino-acid acetyltransferase</fullName>
            <ecNumber evidence="8">2.3.1.1</ecNumber>
        </recommendedName>
        <alternativeName>
            <fullName evidence="8">N-acetylglutamate synthase</fullName>
            <shortName evidence="8">AGSase</shortName>
        </alternativeName>
    </domain>
    <component>
        <recommendedName>
            <fullName evidence="8">Arginine biosynthesis bifunctional protein ArgJ alpha chain</fullName>
        </recommendedName>
    </component>
    <component>
        <recommendedName>
            <fullName evidence="8">Arginine biosynthesis bifunctional protein ArgJ beta chain</fullName>
        </recommendedName>
    </component>
</protein>
<dbReference type="GO" id="GO:0004042">
    <property type="term" value="F:L-glutamate N-acetyltransferase activity"/>
    <property type="evidence" value="ECO:0007669"/>
    <property type="project" value="UniProtKB-UniRule"/>
</dbReference>
<dbReference type="InterPro" id="IPR002813">
    <property type="entry name" value="Arg_biosynth_ArgJ"/>
</dbReference>
<keyword evidence="3 8" id="KW-0055">Arginine biosynthesis</keyword>
<evidence type="ECO:0000313" key="9">
    <source>
        <dbReference type="EMBL" id="ATX80800.1"/>
    </source>
</evidence>
<comment type="pathway">
    <text evidence="8">Amino-acid biosynthesis; L-arginine biosynthesis; L-ornithine and N-acetyl-L-glutamate from L-glutamate and N(2)-acetyl-L-ornithine (cyclic): step 1/1.</text>
</comment>
<evidence type="ECO:0000256" key="5">
    <source>
        <dbReference type="ARBA" id="ARBA00022679"/>
    </source>
</evidence>
<keyword evidence="4 8" id="KW-0028">Amino-acid biosynthesis</keyword>
<dbReference type="FunFam" id="3.60.70.12:FF:000001">
    <property type="entry name" value="Arginine biosynthesis bifunctional protein ArgJ, chloroplastic"/>
    <property type="match status" value="1"/>
</dbReference>
<dbReference type="EMBL" id="CP018799">
    <property type="protein sequence ID" value="ATX80800.1"/>
    <property type="molecule type" value="Genomic_DNA"/>
</dbReference>
<dbReference type="GO" id="GO:0006526">
    <property type="term" value="P:L-arginine biosynthetic process"/>
    <property type="evidence" value="ECO:0007669"/>
    <property type="project" value="UniProtKB-UniRule"/>
</dbReference>
<dbReference type="Gene3D" id="3.10.20.340">
    <property type="entry name" value="ArgJ beta chain, C-terminal domain"/>
    <property type="match status" value="1"/>
</dbReference>
<keyword evidence="6 8" id="KW-0068">Autocatalytic cleavage</keyword>
<sequence length="407" mass="42901">MPVNQPELSPPLAVPGFKVGTASCGVKSPALKGKRQDLTLILSDVDCHAAGVFTQNRFRAACVRWGEQTLVTHADKIRAIVANAGNANAGLGEMETIWAKQLIESGASAACVGADSVLSASTGVIGTPFPIERIQANMHEAADSLAADNWEAAAHAIRTTDTFAKWSSAQIEMDGTTYTLTGISKGSGMIHPNMATMLGFVATDAPISAPELQVMLKRVANRSFNCISVDGDTSTNDTLYVLSSGLGLGHAPLSDTALFEQALTELCIELAQQIVRDGEGVSKFVTIEVSGGATESDARTVGRAIAVSPLVKTAFAGSDANWGRILSAVGNSGVAIDTNRITLSADDLLMFEKGNLHPDYRDEEGMAIFGNDEFTISLDLGMGESSATIWTGDLTHEYITINAEYRT</sequence>
<evidence type="ECO:0000256" key="7">
    <source>
        <dbReference type="ARBA" id="ARBA00023315"/>
    </source>
</evidence>
<keyword evidence="8" id="KW-0963">Cytoplasm</keyword>
<accession>A0A2K8L0H0</accession>
<dbReference type="KEGG" id="maes:Ga0123461_2401"/>
<feature type="chain" id="PRO_5023367966" description="Arginine biosynthesis bifunctional protein ArgJ beta chain" evidence="8">
    <location>
        <begin position="196"/>
        <end position="407"/>
    </location>
</feature>
<dbReference type="NCBIfam" id="TIGR00120">
    <property type="entry name" value="ArgJ"/>
    <property type="match status" value="1"/>
</dbReference>
<dbReference type="HAMAP" id="MF_01106">
    <property type="entry name" value="ArgJ"/>
    <property type="match status" value="1"/>
</dbReference>
<dbReference type="EC" id="2.3.1.35" evidence="8"/>
<dbReference type="OrthoDB" id="9804242at2"/>
<dbReference type="GO" id="GO:0006592">
    <property type="term" value="P:ornithine biosynthetic process"/>
    <property type="evidence" value="ECO:0007669"/>
    <property type="project" value="TreeGrafter"/>
</dbReference>
<dbReference type="RefSeq" id="WP_100278529.1">
    <property type="nucleotide sequence ID" value="NZ_CP018799.1"/>
</dbReference>
<reference evidence="9 10" key="1">
    <citation type="submission" date="2016-12" db="EMBL/GenBank/DDBJ databases">
        <title>Isolation and genomic insights into novel planktonic Zetaproteobacteria from stratified waters of the Chesapeake Bay.</title>
        <authorList>
            <person name="McAllister S.M."/>
            <person name="Kato S."/>
            <person name="Chan C.S."/>
            <person name="Chiu B.K."/>
            <person name="Field E.K."/>
        </authorList>
    </citation>
    <scope>NUCLEOTIDE SEQUENCE [LARGE SCALE GENOMIC DNA]</scope>
    <source>
        <strain evidence="9 10">CP-5</strain>
    </source>
</reference>
<evidence type="ECO:0000256" key="2">
    <source>
        <dbReference type="ARBA" id="ARBA00011475"/>
    </source>
</evidence>